<dbReference type="InterPro" id="IPR015943">
    <property type="entry name" value="WD40/YVTN_repeat-like_dom_sf"/>
</dbReference>
<proteinExistence type="predicted"/>
<dbReference type="PANTHER" id="PTHR19848:SF8">
    <property type="entry name" value="F-BOX AND WD REPEAT DOMAIN CONTAINING 7"/>
    <property type="match status" value="1"/>
</dbReference>
<organism evidence="5 6">
    <name type="scientific">Rhizoclosmatium globosum</name>
    <dbReference type="NCBI Taxonomy" id="329046"/>
    <lineage>
        <taxon>Eukaryota</taxon>
        <taxon>Fungi</taxon>
        <taxon>Fungi incertae sedis</taxon>
        <taxon>Chytridiomycota</taxon>
        <taxon>Chytridiomycota incertae sedis</taxon>
        <taxon>Chytridiomycetes</taxon>
        <taxon>Chytridiales</taxon>
        <taxon>Chytriomycetaceae</taxon>
        <taxon>Rhizoclosmatium</taxon>
    </lineage>
</organism>
<feature type="compositionally biased region" description="Low complexity" evidence="4">
    <location>
        <begin position="118"/>
        <end position="129"/>
    </location>
</feature>
<dbReference type="SMART" id="SM00320">
    <property type="entry name" value="WD40"/>
    <property type="match status" value="3"/>
</dbReference>
<evidence type="ECO:0000256" key="4">
    <source>
        <dbReference type="SAM" id="MobiDB-lite"/>
    </source>
</evidence>
<feature type="region of interest" description="Disordered" evidence="4">
    <location>
        <begin position="1"/>
        <end position="63"/>
    </location>
</feature>
<feature type="repeat" description="WD" evidence="3">
    <location>
        <begin position="348"/>
        <end position="388"/>
    </location>
</feature>
<dbReference type="Pfam" id="PF00400">
    <property type="entry name" value="WD40"/>
    <property type="match status" value="2"/>
</dbReference>
<feature type="region of interest" description="Disordered" evidence="4">
    <location>
        <begin position="118"/>
        <end position="138"/>
    </location>
</feature>
<evidence type="ECO:0000313" key="6">
    <source>
        <dbReference type="Proteomes" id="UP000193642"/>
    </source>
</evidence>
<dbReference type="PANTHER" id="PTHR19848">
    <property type="entry name" value="WD40 REPEAT PROTEIN"/>
    <property type="match status" value="1"/>
</dbReference>
<keyword evidence="2" id="KW-0677">Repeat</keyword>
<dbReference type="SUPFAM" id="SSF50978">
    <property type="entry name" value="WD40 repeat-like"/>
    <property type="match status" value="1"/>
</dbReference>
<protein>
    <submittedName>
        <fullName evidence="5">WD40 repeat-like protein</fullName>
    </submittedName>
</protein>
<reference evidence="5 6" key="1">
    <citation type="submission" date="2016-07" db="EMBL/GenBank/DDBJ databases">
        <title>Pervasive Adenine N6-methylation of Active Genes in Fungi.</title>
        <authorList>
            <consortium name="DOE Joint Genome Institute"/>
            <person name="Mondo S.J."/>
            <person name="Dannebaum R.O."/>
            <person name="Kuo R.C."/>
            <person name="Labutti K."/>
            <person name="Haridas S."/>
            <person name="Kuo A."/>
            <person name="Salamov A."/>
            <person name="Ahrendt S.R."/>
            <person name="Lipzen A."/>
            <person name="Sullivan W."/>
            <person name="Andreopoulos W.B."/>
            <person name="Clum A."/>
            <person name="Lindquist E."/>
            <person name="Daum C."/>
            <person name="Ramamoorthy G.K."/>
            <person name="Gryganskyi A."/>
            <person name="Culley D."/>
            <person name="Magnuson J.K."/>
            <person name="James T.Y."/>
            <person name="O'Malley M.A."/>
            <person name="Stajich J.E."/>
            <person name="Spatafora J.W."/>
            <person name="Visel A."/>
            <person name="Grigoriev I.V."/>
        </authorList>
    </citation>
    <scope>NUCLEOTIDE SEQUENCE [LARGE SCALE GENOMIC DNA]</scope>
    <source>
        <strain evidence="5 6">JEL800</strain>
    </source>
</reference>
<dbReference type="OrthoDB" id="2114485at2759"/>
<accession>A0A1Y2CF24</accession>
<dbReference type="Proteomes" id="UP000193642">
    <property type="component" value="Unassembled WGS sequence"/>
</dbReference>
<dbReference type="Gene3D" id="2.130.10.10">
    <property type="entry name" value="YVTN repeat-like/Quinoprotein amine dehydrogenase"/>
    <property type="match status" value="2"/>
</dbReference>
<dbReference type="EMBL" id="MCGO01000019">
    <property type="protein sequence ID" value="ORY45663.1"/>
    <property type="molecule type" value="Genomic_DNA"/>
</dbReference>
<evidence type="ECO:0000256" key="2">
    <source>
        <dbReference type="ARBA" id="ARBA00022737"/>
    </source>
</evidence>
<comment type="caution">
    <text evidence="5">The sequence shown here is derived from an EMBL/GenBank/DDBJ whole genome shotgun (WGS) entry which is preliminary data.</text>
</comment>
<dbReference type="PROSITE" id="PS50082">
    <property type="entry name" value="WD_REPEATS_2"/>
    <property type="match status" value="2"/>
</dbReference>
<name>A0A1Y2CF24_9FUNG</name>
<keyword evidence="1 3" id="KW-0853">WD repeat</keyword>
<sequence>MRKRVKILPVPTTGSKSPTAIATENLTAPSIYGTAPFSPHSEIDDYNDDHQRDANPPPSSADEDLIDFESKLVLNYPDPPMTPPADTSVLTEKGLVDNEAPSIDDELLNFDTCLTLGKSSRSPSNSKKPFLIRSRSKSSTAKRLTSTIIPLFKPLSSHRTEQRVPPAPKCCGSKALPTELWILSMSRIMRVCTFLSQLAFDQVYWKTACISAGVDISFVVQQARTHEIVLDAFSLSGTGPETNVAAENVVDNLLIDTLEINDSTTEYDSTSAQTGSKRRLNELLPKSTALSNHANTMVETYLLLSFPTYIPTRVIISPHLFSWFHTYKSQHSTRKTYLQSPYTFRRQSASHSHGVTCLETTSTGEVITGSWDGTLKVWKLVESAPLSASAKEVQDCVRWDEIVQGRWGRRVTQSRPRPAQVSEGLTVGGEEIEDSVWLNGIENDGLGIGELVDQAEESGRSSTVDASYDTLVNNEPGKTWVGNGRYELELLKSIDTPYPIECMSLHGTHLKQLLQLWDLQTGTLLAAIAKKHDANTSCVKLVQDGAKPGHWFVIEACAKGSVAVWRFVHSTCVKGRVAKPIPDPLRNALDEELVFDLTTYGSVSFVGAFETTGGINSAQIRETGVDCEWNMLCGFKDGNVRGWKVCLKENADETVDDGYERNKIEITATGSLCSLGDWITMLTEDPVADIVIAGAWDGRIRVWDKRKKALRRSLVSDTRSAVLCLKTIGDVLIAGSYNGSIVVYDFSTSK</sequence>
<evidence type="ECO:0000256" key="3">
    <source>
        <dbReference type="PROSITE-ProRule" id="PRU00221"/>
    </source>
</evidence>
<gene>
    <name evidence="5" type="ORF">BCR33DRAFT_716309</name>
</gene>
<evidence type="ECO:0000256" key="1">
    <source>
        <dbReference type="ARBA" id="ARBA00022574"/>
    </source>
</evidence>
<feature type="repeat" description="WD" evidence="3">
    <location>
        <begin position="679"/>
        <end position="713"/>
    </location>
</feature>
<feature type="compositionally biased region" description="Polar residues" evidence="4">
    <location>
        <begin position="12"/>
        <end position="28"/>
    </location>
</feature>
<keyword evidence="6" id="KW-1185">Reference proteome</keyword>
<dbReference type="InterPro" id="IPR001680">
    <property type="entry name" value="WD40_rpt"/>
</dbReference>
<evidence type="ECO:0000313" key="5">
    <source>
        <dbReference type="EMBL" id="ORY45663.1"/>
    </source>
</evidence>
<dbReference type="AlphaFoldDB" id="A0A1Y2CF24"/>
<dbReference type="InterPro" id="IPR036322">
    <property type="entry name" value="WD40_repeat_dom_sf"/>
</dbReference>